<evidence type="ECO:0000256" key="1">
    <source>
        <dbReference type="SAM" id="MobiDB-lite"/>
    </source>
</evidence>
<evidence type="ECO:0000313" key="3">
    <source>
        <dbReference type="Proteomes" id="UP001243364"/>
    </source>
</evidence>
<reference evidence="2 3" key="1">
    <citation type="submission" date="2023-07" db="EMBL/GenBank/DDBJ databases">
        <title>Comparative genomics of wheat-associated soil bacteria to identify genetic determinants of phenazine resistance.</title>
        <authorList>
            <person name="Mouncey N."/>
        </authorList>
    </citation>
    <scope>NUCLEOTIDE SEQUENCE [LARGE SCALE GENOMIC DNA]</scope>
    <source>
        <strain evidence="2 3">W4I19-2</strain>
    </source>
</reference>
<proteinExistence type="predicted"/>
<comment type="caution">
    <text evidence="2">The sequence shown here is derived from an EMBL/GenBank/DDBJ whole genome shotgun (WGS) entry which is preliminary data.</text>
</comment>
<dbReference type="Proteomes" id="UP001243364">
    <property type="component" value="Unassembled WGS sequence"/>
</dbReference>
<dbReference type="EMBL" id="JAUSYA010000001">
    <property type="protein sequence ID" value="MDQ0682415.1"/>
    <property type="molecule type" value="Genomic_DNA"/>
</dbReference>
<name>A0ABU0PVJ7_STRAH</name>
<feature type="region of interest" description="Disordered" evidence="1">
    <location>
        <begin position="1"/>
        <end position="27"/>
    </location>
</feature>
<gene>
    <name evidence="2" type="ORF">QFZ56_001378</name>
</gene>
<organism evidence="2 3">
    <name type="scientific">Streptomyces achromogenes</name>
    <dbReference type="NCBI Taxonomy" id="67255"/>
    <lineage>
        <taxon>Bacteria</taxon>
        <taxon>Bacillati</taxon>
        <taxon>Actinomycetota</taxon>
        <taxon>Actinomycetes</taxon>
        <taxon>Kitasatosporales</taxon>
        <taxon>Streptomycetaceae</taxon>
        <taxon>Streptomyces</taxon>
    </lineage>
</organism>
<keyword evidence="3" id="KW-1185">Reference proteome</keyword>
<protein>
    <submittedName>
        <fullName evidence="2">Uncharacterized protein</fullName>
    </submittedName>
</protein>
<sequence length="63" mass="6842">MNEENRPKNAPDRNHGDDRTAQQEPKFRIRALHTEATVTVYQAYRPGVGLAAAASPRPGAGNA</sequence>
<accession>A0ABU0PVJ7</accession>
<evidence type="ECO:0000313" key="2">
    <source>
        <dbReference type="EMBL" id="MDQ0682415.1"/>
    </source>
</evidence>